<feature type="active site" description="Charge relay system" evidence="5">
    <location>
        <position position="64"/>
    </location>
</feature>
<keyword evidence="6" id="KW-0472">Membrane</keyword>
<gene>
    <name evidence="9" type="ORF">HCI99_02520</name>
</gene>
<evidence type="ECO:0000256" key="3">
    <source>
        <dbReference type="ARBA" id="ARBA00022801"/>
    </source>
</evidence>
<dbReference type="EMBL" id="JAASTX010000002">
    <property type="protein sequence ID" value="MBC1490692.1"/>
    <property type="molecule type" value="Genomic_DNA"/>
</dbReference>
<feature type="transmembrane region" description="Helical" evidence="6">
    <location>
        <begin position="340"/>
        <end position="362"/>
    </location>
</feature>
<dbReference type="Gene3D" id="3.40.50.200">
    <property type="entry name" value="Peptidase S8/S53 domain"/>
    <property type="match status" value="1"/>
</dbReference>
<dbReference type="Proteomes" id="UP000533953">
    <property type="component" value="Unassembled WGS sequence"/>
</dbReference>
<keyword evidence="3 5" id="KW-0378">Hydrolase</keyword>
<evidence type="ECO:0000256" key="7">
    <source>
        <dbReference type="SAM" id="SignalP"/>
    </source>
</evidence>
<dbReference type="GO" id="GO:0004252">
    <property type="term" value="F:serine-type endopeptidase activity"/>
    <property type="evidence" value="ECO:0007669"/>
    <property type="project" value="UniProtKB-UniRule"/>
</dbReference>
<protein>
    <submittedName>
        <fullName evidence="9">S8 family serine peptidase</fullName>
    </submittedName>
</protein>
<dbReference type="PANTHER" id="PTHR43806:SF11">
    <property type="entry name" value="CEREVISIN-RELATED"/>
    <property type="match status" value="1"/>
</dbReference>
<dbReference type="InterPro" id="IPR000209">
    <property type="entry name" value="Peptidase_S8/S53_dom"/>
</dbReference>
<accession>A0A7X0XAQ9</accession>
<keyword evidence="2 5" id="KW-0645">Protease</keyword>
<feature type="active site" description="Charge relay system" evidence="5">
    <location>
        <position position="255"/>
    </location>
</feature>
<dbReference type="InterPro" id="IPR050131">
    <property type="entry name" value="Peptidase_S8_subtilisin-like"/>
</dbReference>
<dbReference type="InterPro" id="IPR036852">
    <property type="entry name" value="Peptidase_S8/S53_dom_sf"/>
</dbReference>
<evidence type="ECO:0000259" key="8">
    <source>
        <dbReference type="Pfam" id="PF00082"/>
    </source>
</evidence>
<comment type="caution">
    <text evidence="9">The sequence shown here is derived from an EMBL/GenBank/DDBJ whole genome shotgun (WGS) entry which is preliminary data.</text>
</comment>
<comment type="similarity">
    <text evidence="1 5">Belongs to the peptidase S8 family.</text>
</comment>
<dbReference type="AlphaFoldDB" id="A0A7X0XAQ9"/>
<dbReference type="GO" id="GO:0006508">
    <property type="term" value="P:proteolysis"/>
    <property type="evidence" value="ECO:0007669"/>
    <property type="project" value="UniProtKB-KW"/>
</dbReference>
<keyword evidence="4 5" id="KW-0720">Serine protease</keyword>
<organism evidence="9 10">
    <name type="scientific">Listeria booriae</name>
    <dbReference type="NCBI Taxonomy" id="1552123"/>
    <lineage>
        <taxon>Bacteria</taxon>
        <taxon>Bacillati</taxon>
        <taxon>Bacillota</taxon>
        <taxon>Bacilli</taxon>
        <taxon>Bacillales</taxon>
        <taxon>Listeriaceae</taxon>
        <taxon>Listeria</taxon>
    </lineage>
</organism>
<keyword evidence="6" id="KW-0812">Transmembrane</keyword>
<keyword evidence="7" id="KW-0732">Signal</keyword>
<proteinExistence type="inferred from homology"/>
<feature type="transmembrane region" description="Helical" evidence="6">
    <location>
        <begin position="301"/>
        <end position="328"/>
    </location>
</feature>
<evidence type="ECO:0000256" key="4">
    <source>
        <dbReference type="ARBA" id="ARBA00022825"/>
    </source>
</evidence>
<dbReference type="InterPro" id="IPR023827">
    <property type="entry name" value="Peptidase_S8_Asp-AS"/>
</dbReference>
<evidence type="ECO:0000256" key="2">
    <source>
        <dbReference type="ARBA" id="ARBA00022670"/>
    </source>
</evidence>
<feature type="chain" id="PRO_5031372528" evidence="7">
    <location>
        <begin position="27"/>
        <end position="364"/>
    </location>
</feature>
<feature type="active site" description="Charge relay system" evidence="5">
    <location>
        <position position="99"/>
    </location>
</feature>
<feature type="signal peptide" evidence="7">
    <location>
        <begin position="1"/>
        <end position="26"/>
    </location>
</feature>
<evidence type="ECO:0000256" key="1">
    <source>
        <dbReference type="ARBA" id="ARBA00011073"/>
    </source>
</evidence>
<keyword evidence="6" id="KW-1133">Transmembrane helix</keyword>
<dbReference type="PANTHER" id="PTHR43806">
    <property type="entry name" value="PEPTIDASE S8"/>
    <property type="match status" value="1"/>
</dbReference>
<dbReference type="Pfam" id="PF00082">
    <property type="entry name" value="Peptidase_S8"/>
    <property type="match status" value="1"/>
</dbReference>
<dbReference type="PROSITE" id="PS51892">
    <property type="entry name" value="SUBTILASE"/>
    <property type="match status" value="1"/>
</dbReference>
<feature type="domain" description="Peptidase S8/S53" evidence="8">
    <location>
        <begin position="55"/>
        <end position="274"/>
    </location>
</feature>
<evidence type="ECO:0000313" key="9">
    <source>
        <dbReference type="EMBL" id="MBC1490692.1"/>
    </source>
</evidence>
<dbReference type="PROSITE" id="PS00136">
    <property type="entry name" value="SUBTILASE_ASP"/>
    <property type="match status" value="1"/>
</dbReference>
<evidence type="ECO:0000256" key="6">
    <source>
        <dbReference type="SAM" id="Phobius"/>
    </source>
</evidence>
<dbReference type="InterPro" id="IPR022398">
    <property type="entry name" value="Peptidase_S8_His-AS"/>
</dbReference>
<dbReference type="SUPFAM" id="SSF52743">
    <property type="entry name" value="Subtilisin-like"/>
    <property type="match status" value="1"/>
</dbReference>
<dbReference type="RefSeq" id="WP_185400961.1">
    <property type="nucleotide sequence ID" value="NZ_JAASTX010000002.1"/>
</dbReference>
<dbReference type="PRINTS" id="PR00723">
    <property type="entry name" value="SUBTILISIN"/>
</dbReference>
<evidence type="ECO:0000313" key="10">
    <source>
        <dbReference type="Proteomes" id="UP000533953"/>
    </source>
</evidence>
<name>A0A7X0XAQ9_9LIST</name>
<dbReference type="PROSITE" id="PS00137">
    <property type="entry name" value="SUBTILASE_HIS"/>
    <property type="match status" value="1"/>
</dbReference>
<dbReference type="InterPro" id="IPR015500">
    <property type="entry name" value="Peptidase_S8_subtilisin-rel"/>
</dbReference>
<evidence type="ECO:0000256" key="5">
    <source>
        <dbReference type="PROSITE-ProRule" id="PRU01240"/>
    </source>
</evidence>
<reference evidence="9 10" key="1">
    <citation type="submission" date="2020-03" db="EMBL/GenBank/DDBJ databases">
        <title>Soil Listeria distribution.</title>
        <authorList>
            <person name="Liao J."/>
            <person name="Wiedmann M."/>
        </authorList>
    </citation>
    <scope>NUCLEOTIDE SEQUENCE [LARGE SCALE GENOMIC DNA]</scope>
    <source>
        <strain evidence="9 10">FSL L7-1547</strain>
    </source>
</reference>
<sequence>MMKKQLLIILAGILFAGSFAFQPVHASKIVESDREVNQLDEAGSLAKYHDNNINGKNIKIAILDTGIDTTNRDLTFKKAINFTSADSADSADFTDRNGHGTKIAGIIGARKNGEGLIGIAPSSELYIAKVANDSGKVAFAEVIKGLHWAVQQKVDIINISLEFGKGNEALKEAIDNAVEHDIIVVASSGNIRTEGDTFKAYPGAYPDVISVGMLNVHGQIYADEFKEKKVDVYAPGEDLTSTYFDNKMTLDTGVSYATAYASGYAALVMEDKLSRDDSISRKSLLKTMKADLNQGINGTPWYVYTALVLNIVTVCALLGLVIYALMYHRKTLPKKWPTKTIWIVIASLVFINVIGRVMVYILSS</sequence>